<feature type="transmembrane region" description="Helical" evidence="7">
    <location>
        <begin position="193"/>
        <end position="213"/>
    </location>
</feature>
<evidence type="ECO:0000256" key="1">
    <source>
        <dbReference type="ARBA" id="ARBA00004651"/>
    </source>
</evidence>
<gene>
    <name evidence="9" type="ORF">NBH20_05940</name>
    <name evidence="10" type="ORF">NBH21_16410</name>
</gene>
<dbReference type="GO" id="GO:0055085">
    <property type="term" value="P:transmembrane transport"/>
    <property type="evidence" value="ECO:0007669"/>
    <property type="project" value="InterPro"/>
</dbReference>
<dbReference type="RefSeq" id="WP_250915320.1">
    <property type="nucleotide sequence ID" value="NZ_JAMQAY010000002.1"/>
</dbReference>
<comment type="similarity">
    <text evidence="7">Belongs to the binding-protein-dependent transport system permease family.</text>
</comment>
<keyword evidence="6 7" id="KW-0472">Membrane</keyword>
<name>A0AAJ1BY26_9HYPH</name>
<evidence type="ECO:0000256" key="6">
    <source>
        <dbReference type="ARBA" id="ARBA00023136"/>
    </source>
</evidence>
<keyword evidence="5 7" id="KW-1133">Transmembrane helix</keyword>
<feature type="transmembrane region" description="Helical" evidence="7">
    <location>
        <begin position="152"/>
        <end position="173"/>
    </location>
</feature>
<evidence type="ECO:0000313" key="9">
    <source>
        <dbReference type="EMBL" id="MCM2400687.1"/>
    </source>
</evidence>
<evidence type="ECO:0000313" key="12">
    <source>
        <dbReference type="Proteomes" id="UP001155380"/>
    </source>
</evidence>
<keyword evidence="2 7" id="KW-0813">Transport</keyword>
<evidence type="ECO:0000313" key="11">
    <source>
        <dbReference type="Proteomes" id="UP001155079"/>
    </source>
</evidence>
<evidence type="ECO:0000313" key="10">
    <source>
        <dbReference type="EMBL" id="MCO5958361.1"/>
    </source>
</evidence>
<organism evidence="10 12">
    <name type="scientific">Ciceribacter sichuanensis</name>
    <dbReference type="NCBI Taxonomy" id="2949647"/>
    <lineage>
        <taxon>Bacteria</taxon>
        <taxon>Pseudomonadati</taxon>
        <taxon>Pseudomonadota</taxon>
        <taxon>Alphaproteobacteria</taxon>
        <taxon>Hyphomicrobiales</taxon>
        <taxon>Rhizobiaceae</taxon>
        <taxon>Ciceribacter</taxon>
    </lineage>
</organism>
<protein>
    <submittedName>
        <fullName evidence="10">ABC transporter permease</fullName>
    </submittedName>
</protein>
<dbReference type="EMBL" id="JAMXLX010000005">
    <property type="protein sequence ID" value="MCO5958361.1"/>
    <property type="molecule type" value="Genomic_DNA"/>
</dbReference>
<dbReference type="GO" id="GO:0005886">
    <property type="term" value="C:plasma membrane"/>
    <property type="evidence" value="ECO:0007669"/>
    <property type="project" value="UniProtKB-SubCell"/>
</dbReference>
<dbReference type="Proteomes" id="UP001155079">
    <property type="component" value="Unassembled WGS sequence"/>
</dbReference>
<feature type="transmembrane region" description="Helical" evidence="7">
    <location>
        <begin position="117"/>
        <end position="140"/>
    </location>
</feature>
<dbReference type="Pfam" id="PF19300">
    <property type="entry name" value="BPD_transp_1_N"/>
    <property type="match status" value="1"/>
</dbReference>
<dbReference type="CDD" id="cd06261">
    <property type="entry name" value="TM_PBP2"/>
    <property type="match status" value="1"/>
</dbReference>
<dbReference type="Gene3D" id="1.10.3720.10">
    <property type="entry name" value="MetI-like"/>
    <property type="match status" value="1"/>
</dbReference>
<evidence type="ECO:0000256" key="4">
    <source>
        <dbReference type="ARBA" id="ARBA00022692"/>
    </source>
</evidence>
<feature type="transmembrane region" description="Helical" evidence="7">
    <location>
        <begin position="9"/>
        <end position="27"/>
    </location>
</feature>
<keyword evidence="3" id="KW-1003">Cell membrane</keyword>
<feature type="transmembrane region" description="Helical" evidence="7">
    <location>
        <begin position="309"/>
        <end position="329"/>
    </location>
</feature>
<dbReference type="InterPro" id="IPR045621">
    <property type="entry name" value="BPD_transp_1_N"/>
</dbReference>
<dbReference type="EMBL" id="JAMQAY010000002">
    <property type="protein sequence ID" value="MCM2400687.1"/>
    <property type="molecule type" value="Genomic_DNA"/>
</dbReference>
<dbReference type="InterPro" id="IPR035906">
    <property type="entry name" value="MetI-like_sf"/>
</dbReference>
<evidence type="ECO:0000256" key="2">
    <source>
        <dbReference type="ARBA" id="ARBA00022448"/>
    </source>
</evidence>
<proteinExistence type="inferred from homology"/>
<reference evidence="10 11" key="1">
    <citation type="submission" date="2022-06" db="EMBL/GenBank/DDBJ databases">
        <authorList>
            <person name="Sun Q."/>
        </authorList>
    </citation>
    <scope>NUCLEOTIDE SEQUENCE</scope>
    <source>
        <strain evidence="10">S101</strain>
        <strain evidence="9 11">S153</strain>
    </source>
</reference>
<accession>A0AAJ1BY26</accession>
<evidence type="ECO:0000256" key="5">
    <source>
        <dbReference type="ARBA" id="ARBA00022989"/>
    </source>
</evidence>
<dbReference type="InterPro" id="IPR000515">
    <property type="entry name" value="MetI-like"/>
</dbReference>
<keyword evidence="4 7" id="KW-0812">Transmembrane</keyword>
<dbReference type="PANTHER" id="PTHR43163">
    <property type="entry name" value="DIPEPTIDE TRANSPORT SYSTEM PERMEASE PROTEIN DPPB-RELATED"/>
    <property type="match status" value="1"/>
</dbReference>
<comment type="caution">
    <text evidence="10">The sequence shown here is derived from an EMBL/GenBank/DDBJ whole genome shotgun (WGS) entry which is preliminary data.</text>
</comment>
<dbReference type="PROSITE" id="PS50928">
    <property type="entry name" value="ABC_TM1"/>
    <property type="match status" value="1"/>
</dbReference>
<dbReference type="AlphaFoldDB" id="A0AAJ1BY26"/>
<comment type="subcellular location">
    <subcellularLocation>
        <location evidence="1 7">Cell membrane</location>
        <topology evidence="1 7">Multi-pass membrane protein</topology>
    </subcellularLocation>
</comment>
<dbReference type="PANTHER" id="PTHR43163:SF6">
    <property type="entry name" value="DIPEPTIDE TRANSPORT SYSTEM PERMEASE PROTEIN DPPB-RELATED"/>
    <property type="match status" value="1"/>
</dbReference>
<dbReference type="Pfam" id="PF00528">
    <property type="entry name" value="BPD_transp_1"/>
    <property type="match status" value="1"/>
</dbReference>
<evidence type="ECO:0000259" key="8">
    <source>
        <dbReference type="PROSITE" id="PS50928"/>
    </source>
</evidence>
<sequence length="336" mass="37975">MFTFTIRRLLFAIPTLLVISFIIFALLDLAPSDPLSDLPLTIPPEVRAQIREAMGIDQPFFIRYLKWLQQFFINEPLNIFEQITGITVGDGNRLRVLSWATRSPVVDLIVQRLPQTLWVVGLSYLFGVMLAIPIGVVSAYKQYSLFDQIGTFVSMVGYSVPTFFTGVLLIVVFSSYLQWFPSIYDTNLVVNDWSSFLAQVRQMFLPVLVLTLYNTSQISRFVRASMLDNLHQDYVRTARAKGVKEKVVLLVHVLRNSLIPVVTVIALGVPTIFSGAIITEQIFRVNGLGQLLITAIQGADIPLVQTLTFIFAFLIVFFNLIADVLYGILDPRIRYD</sequence>
<feature type="transmembrane region" description="Helical" evidence="7">
    <location>
        <begin position="258"/>
        <end position="278"/>
    </location>
</feature>
<dbReference type="Proteomes" id="UP001155380">
    <property type="component" value="Unassembled WGS sequence"/>
</dbReference>
<evidence type="ECO:0000256" key="7">
    <source>
        <dbReference type="RuleBase" id="RU363032"/>
    </source>
</evidence>
<evidence type="ECO:0000256" key="3">
    <source>
        <dbReference type="ARBA" id="ARBA00022475"/>
    </source>
</evidence>
<keyword evidence="11" id="KW-1185">Reference proteome</keyword>
<feature type="domain" description="ABC transmembrane type-1" evidence="8">
    <location>
        <begin position="113"/>
        <end position="322"/>
    </location>
</feature>
<dbReference type="SUPFAM" id="SSF161098">
    <property type="entry name" value="MetI-like"/>
    <property type="match status" value="1"/>
</dbReference>